<proteinExistence type="predicted"/>
<dbReference type="InterPro" id="IPR008920">
    <property type="entry name" value="TF_FadR/GntR_C"/>
</dbReference>
<dbReference type="PANTHER" id="PTHR43537">
    <property type="entry name" value="TRANSCRIPTIONAL REGULATOR, GNTR FAMILY"/>
    <property type="match status" value="1"/>
</dbReference>
<feature type="domain" description="HTH gntR-type" evidence="4">
    <location>
        <begin position="27"/>
        <end position="94"/>
    </location>
</feature>
<evidence type="ECO:0000256" key="1">
    <source>
        <dbReference type="ARBA" id="ARBA00023015"/>
    </source>
</evidence>
<dbReference type="Gene3D" id="1.20.120.530">
    <property type="entry name" value="GntR ligand-binding domain-like"/>
    <property type="match status" value="1"/>
</dbReference>
<evidence type="ECO:0000313" key="6">
    <source>
        <dbReference type="Proteomes" id="UP000291483"/>
    </source>
</evidence>
<protein>
    <submittedName>
        <fullName evidence="5">GntR family transcriptional regulator</fullName>
    </submittedName>
</protein>
<accession>A0A4Q8AI35</accession>
<keyword evidence="2" id="KW-0238">DNA-binding</keyword>
<dbReference type="SUPFAM" id="SSF46785">
    <property type="entry name" value="Winged helix' DNA-binding domain"/>
    <property type="match status" value="1"/>
</dbReference>
<dbReference type="PROSITE" id="PS50949">
    <property type="entry name" value="HTH_GNTR"/>
    <property type="match status" value="1"/>
</dbReference>
<dbReference type="GO" id="GO:0003677">
    <property type="term" value="F:DNA binding"/>
    <property type="evidence" value="ECO:0007669"/>
    <property type="project" value="UniProtKB-KW"/>
</dbReference>
<gene>
    <name evidence="5" type="ORF">EV379_0371</name>
</gene>
<dbReference type="Gene3D" id="1.10.10.10">
    <property type="entry name" value="Winged helix-like DNA-binding domain superfamily/Winged helix DNA-binding domain"/>
    <property type="match status" value="1"/>
</dbReference>
<dbReference type="InterPro" id="IPR000524">
    <property type="entry name" value="Tscrpt_reg_HTH_GntR"/>
</dbReference>
<evidence type="ECO:0000256" key="3">
    <source>
        <dbReference type="ARBA" id="ARBA00023163"/>
    </source>
</evidence>
<dbReference type="AlphaFoldDB" id="A0A4Q8AI35"/>
<dbReference type="GO" id="GO:0003700">
    <property type="term" value="F:DNA-binding transcription factor activity"/>
    <property type="evidence" value="ECO:0007669"/>
    <property type="project" value="InterPro"/>
</dbReference>
<dbReference type="InterPro" id="IPR036390">
    <property type="entry name" value="WH_DNA-bd_sf"/>
</dbReference>
<reference evidence="5 6" key="1">
    <citation type="submission" date="2019-02" db="EMBL/GenBank/DDBJ databases">
        <title>Sequencing the genomes of 1000 actinobacteria strains.</title>
        <authorList>
            <person name="Klenk H.-P."/>
        </authorList>
    </citation>
    <scope>NUCLEOTIDE SEQUENCE [LARGE SCALE GENOMIC DNA]</scope>
    <source>
        <strain evidence="5 6">DSM 18319</strain>
    </source>
</reference>
<organism evidence="5 6">
    <name type="scientific">Microterricola gilva</name>
    <dbReference type="NCBI Taxonomy" id="393267"/>
    <lineage>
        <taxon>Bacteria</taxon>
        <taxon>Bacillati</taxon>
        <taxon>Actinomycetota</taxon>
        <taxon>Actinomycetes</taxon>
        <taxon>Micrococcales</taxon>
        <taxon>Microbacteriaceae</taxon>
        <taxon>Microterricola</taxon>
    </lineage>
</organism>
<dbReference type="Proteomes" id="UP000291483">
    <property type="component" value="Unassembled WGS sequence"/>
</dbReference>
<evidence type="ECO:0000313" key="5">
    <source>
        <dbReference type="EMBL" id="RZU64077.1"/>
    </source>
</evidence>
<dbReference type="InterPro" id="IPR036388">
    <property type="entry name" value="WH-like_DNA-bd_sf"/>
</dbReference>
<dbReference type="PANTHER" id="PTHR43537:SF45">
    <property type="entry name" value="GNTR FAMILY REGULATORY PROTEIN"/>
    <property type="match status" value="1"/>
</dbReference>
<sequence>MFELLQGEAVVAESMTFVGVERLERGVSLREMVERALAAAIISGEMPPGKLVSAPGLAAQFNVSATPVREAMLNLEKRGFVEAVRNKGFRVTDVSEDDLRQIVGVRRLLEPEAMQQLAGSLPETALPELRQMAETIVAGAQSGDLRSYLEADQRFHLRLTALLGNPLLVEVVADLRSRTRLVGLVSLVKSAQLERSAAEHIELLEALASGDGDGARALMDRHIGHTLGWWAGLPEDDAESAH</sequence>
<evidence type="ECO:0000256" key="2">
    <source>
        <dbReference type="ARBA" id="ARBA00023125"/>
    </source>
</evidence>
<evidence type="ECO:0000259" key="4">
    <source>
        <dbReference type="PROSITE" id="PS50949"/>
    </source>
</evidence>
<dbReference type="SMART" id="SM00895">
    <property type="entry name" value="FCD"/>
    <property type="match status" value="1"/>
</dbReference>
<dbReference type="InterPro" id="IPR011711">
    <property type="entry name" value="GntR_C"/>
</dbReference>
<dbReference type="EMBL" id="SHLC01000001">
    <property type="protein sequence ID" value="RZU64077.1"/>
    <property type="molecule type" value="Genomic_DNA"/>
</dbReference>
<keyword evidence="6" id="KW-1185">Reference proteome</keyword>
<name>A0A4Q8AI35_9MICO</name>
<dbReference type="SMART" id="SM00345">
    <property type="entry name" value="HTH_GNTR"/>
    <property type="match status" value="1"/>
</dbReference>
<dbReference type="SUPFAM" id="SSF48008">
    <property type="entry name" value="GntR ligand-binding domain-like"/>
    <property type="match status" value="1"/>
</dbReference>
<dbReference type="Pfam" id="PF00392">
    <property type="entry name" value="GntR"/>
    <property type="match status" value="1"/>
</dbReference>
<dbReference type="Pfam" id="PF07729">
    <property type="entry name" value="FCD"/>
    <property type="match status" value="1"/>
</dbReference>
<keyword evidence="3" id="KW-0804">Transcription</keyword>
<comment type="caution">
    <text evidence="5">The sequence shown here is derived from an EMBL/GenBank/DDBJ whole genome shotgun (WGS) entry which is preliminary data.</text>
</comment>
<keyword evidence="1" id="KW-0805">Transcription regulation</keyword>
<dbReference type="CDD" id="cd07377">
    <property type="entry name" value="WHTH_GntR"/>
    <property type="match status" value="1"/>
</dbReference>